<evidence type="ECO:0000256" key="1">
    <source>
        <dbReference type="SAM" id="Phobius"/>
    </source>
</evidence>
<reference evidence="4" key="1">
    <citation type="submission" date="2018-05" db="EMBL/GenBank/DDBJ databases">
        <authorList>
            <person name="Lanie J.A."/>
            <person name="Ng W.-L."/>
            <person name="Kazmierczak K.M."/>
            <person name="Andrzejewski T.M."/>
            <person name="Davidsen T.M."/>
            <person name="Wayne K.J."/>
            <person name="Tettelin H."/>
            <person name="Glass J.I."/>
            <person name="Rusch D."/>
            <person name="Podicherti R."/>
            <person name="Tsui H.-C.T."/>
            <person name="Winkler M.E."/>
        </authorList>
    </citation>
    <scope>NUCLEOTIDE SEQUENCE</scope>
</reference>
<feature type="non-terminal residue" evidence="4">
    <location>
        <position position="1"/>
    </location>
</feature>
<keyword evidence="1" id="KW-0472">Membrane</keyword>
<protein>
    <submittedName>
        <fullName evidence="4">Uncharacterized protein</fullName>
    </submittedName>
</protein>
<keyword evidence="1" id="KW-1133">Transmembrane helix</keyword>
<dbReference type="AlphaFoldDB" id="A0A382CGQ8"/>
<dbReference type="Pfam" id="PF20580">
    <property type="entry name" value="DUF6784"/>
    <property type="match status" value="1"/>
</dbReference>
<keyword evidence="1" id="KW-0812">Transmembrane</keyword>
<feature type="transmembrane region" description="Helical" evidence="1">
    <location>
        <begin position="283"/>
        <end position="307"/>
    </location>
</feature>
<dbReference type="InterPro" id="IPR046712">
    <property type="entry name" value="DUF6785"/>
</dbReference>
<evidence type="ECO:0000313" key="4">
    <source>
        <dbReference type="EMBL" id="SVB25220.1"/>
    </source>
</evidence>
<feature type="domain" description="DUF6785" evidence="3">
    <location>
        <begin position="2"/>
        <end position="188"/>
    </location>
</feature>
<accession>A0A382CGQ8</accession>
<feature type="transmembrane region" description="Helical" evidence="1">
    <location>
        <begin position="42"/>
        <end position="63"/>
    </location>
</feature>
<feature type="transmembrane region" description="Helical" evidence="1">
    <location>
        <begin position="70"/>
        <end position="89"/>
    </location>
</feature>
<proteinExistence type="predicted"/>
<dbReference type="Pfam" id="PF20581">
    <property type="entry name" value="DUF6785"/>
    <property type="match status" value="1"/>
</dbReference>
<dbReference type="EMBL" id="UINC01034415">
    <property type="protein sequence ID" value="SVB25220.1"/>
    <property type="molecule type" value="Genomic_DNA"/>
</dbReference>
<feature type="transmembrane region" description="Helical" evidence="1">
    <location>
        <begin position="161"/>
        <end position="183"/>
    </location>
</feature>
<gene>
    <name evidence="4" type="ORF">METZ01_LOCUS178074</name>
</gene>
<name>A0A382CGQ8_9ZZZZ</name>
<dbReference type="InterPro" id="IPR046711">
    <property type="entry name" value="DUF6784"/>
</dbReference>
<evidence type="ECO:0000259" key="3">
    <source>
        <dbReference type="Pfam" id="PF20581"/>
    </source>
</evidence>
<feature type="domain" description="DUF6784" evidence="2">
    <location>
        <begin position="217"/>
        <end position="314"/>
    </location>
</feature>
<feature type="transmembrane region" description="Helical" evidence="1">
    <location>
        <begin position="244"/>
        <end position="271"/>
    </location>
</feature>
<feature type="transmembrane region" description="Helical" evidence="1">
    <location>
        <begin position="109"/>
        <end position="131"/>
    </location>
</feature>
<evidence type="ECO:0000259" key="2">
    <source>
        <dbReference type="Pfam" id="PF20580"/>
    </source>
</evidence>
<sequence>AEQSHGAYLGLCIFALWMSRRHLRYAVNCLFQSLQDDQKDSVSYRTAFLGIIIGLTFMMFFCLKIGMSSWMIILFFAIWLAISIAITRLRAELGSPVHDLHFIGPDEILPRMLGVRRVGAANLTGFAYLYFLNRAHRSHAMPHQLEGFKLANVAKIPLSRFFLLMIFASGLGALSSFWAFLAISYSEGGRPVFANESFGRLERWLSFVTPPDIPAMVFVGIGFWVTILLSAMRMNFLWWNLHPVGYAISGSWAINPMIGSIFVGWFLKWIILKYGGRKWHRGAIPFFLGIVLGEFVIGTFWSLLGILSAQPMYRFLF</sequence>
<feature type="transmembrane region" description="Helical" evidence="1">
    <location>
        <begin position="213"/>
        <end position="232"/>
    </location>
</feature>
<organism evidence="4">
    <name type="scientific">marine metagenome</name>
    <dbReference type="NCBI Taxonomy" id="408172"/>
    <lineage>
        <taxon>unclassified sequences</taxon>
        <taxon>metagenomes</taxon>
        <taxon>ecological metagenomes</taxon>
    </lineage>
</organism>